<comment type="caution">
    <text evidence="6">The sequence shown here is derived from an EMBL/GenBank/DDBJ whole genome shotgun (WGS) entry which is preliminary data.</text>
</comment>
<dbReference type="Proteomes" id="UP000245590">
    <property type="component" value="Unassembled WGS sequence"/>
</dbReference>
<dbReference type="SUPFAM" id="SSF46689">
    <property type="entry name" value="Homeodomain-like"/>
    <property type="match status" value="1"/>
</dbReference>
<dbReference type="Pfam" id="PF00440">
    <property type="entry name" value="TetR_N"/>
    <property type="match status" value="1"/>
</dbReference>
<accession>A0A2U2RJA7</accession>
<evidence type="ECO:0000259" key="5">
    <source>
        <dbReference type="PROSITE" id="PS50977"/>
    </source>
</evidence>
<keyword evidence="2 4" id="KW-0238">DNA-binding</keyword>
<dbReference type="InterPro" id="IPR036271">
    <property type="entry name" value="Tet_transcr_reg_TetR-rel_C_sf"/>
</dbReference>
<evidence type="ECO:0000256" key="3">
    <source>
        <dbReference type="ARBA" id="ARBA00023163"/>
    </source>
</evidence>
<dbReference type="InterPro" id="IPR050109">
    <property type="entry name" value="HTH-type_TetR-like_transc_reg"/>
</dbReference>
<evidence type="ECO:0000256" key="2">
    <source>
        <dbReference type="ARBA" id="ARBA00023125"/>
    </source>
</evidence>
<dbReference type="InterPro" id="IPR025996">
    <property type="entry name" value="MT1864/Rv1816-like_C"/>
</dbReference>
<dbReference type="InterPro" id="IPR009057">
    <property type="entry name" value="Homeodomain-like_sf"/>
</dbReference>
<evidence type="ECO:0000313" key="6">
    <source>
        <dbReference type="EMBL" id="PWH05940.1"/>
    </source>
</evidence>
<keyword evidence="7" id="KW-1185">Reference proteome</keyword>
<evidence type="ECO:0000256" key="1">
    <source>
        <dbReference type="ARBA" id="ARBA00023015"/>
    </source>
</evidence>
<dbReference type="RefSeq" id="WP_109275687.1">
    <property type="nucleotide sequence ID" value="NZ_QFKX01000003.1"/>
</dbReference>
<keyword evidence="1" id="KW-0805">Transcription regulation</keyword>
<feature type="DNA-binding region" description="H-T-H motif" evidence="4">
    <location>
        <begin position="36"/>
        <end position="55"/>
    </location>
</feature>
<dbReference type="InterPro" id="IPR001647">
    <property type="entry name" value="HTH_TetR"/>
</dbReference>
<dbReference type="PANTHER" id="PTHR30055">
    <property type="entry name" value="HTH-TYPE TRANSCRIPTIONAL REGULATOR RUTR"/>
    <property type="match status" value="1"/>
</dbReference>
<dbReference type="PANTHER" id="PTHR30055:SF220">
    <property type="entry name" value="TETR-FAMILY REGULATORY PROTEIN"/>
    <property type="match status" value="1"/>
</dbReference>
<dbReference type="Gene3D" id="1.10.357.10">
    <property type="entry name" value="Tetracycline Repressor, domain 2"/>
    <property type="match status" value="1"/>
</dbReference>
<dbReference type="PROSITE" id="PS50977">
    <property type="entry name" value="HTH_TETR_2"/>
    <property type="match status" value="1"/>
</dbReference>
<feature type="domain" description="HTH tetR-type" evidence="5">
    <location>
        <begin position="13"/>
        <end position="73"/>
    </location>
</feature>
<proteinExistence type="predicted"/>
<dbReference type="Pfam" id="PF13305">
    <property type="entry name" value="TetR_C_33"/>
    <property type="match status" value="1"/>
</dbReference>
<organism evidence="6 7">
    <name type="scientific">Brachybacterium endophyticum</name>
    <dbReference type="NCBI Taxonomy" id="2182385"/>
    <lineage>
        <taxon>Bacteria</taxon>
        <taxon>Bacillati</taxon>
        <taxon>Actinomycetota</taxon>
        <taxon>Actinomycetes</taxon>
        <taxon>Micrococcales</taxon>
        <taxon>Dermabacteraceae</taxon>
        <taxon>Brachybacterium</taxon>
    </lineage>
</organism>
<dbReference type="SUPFAM" id="SSF48498">
    <property type="entry name" value="Tetracyclin repressor-like, C-terminal domain"/>
    <property type="match status" value="1"/>
</dbReference>
<evidence type="ECO:0000256" key="4">
    <source>
        <dbReference type="PROSITE-ProRule" id="PRU00335"/>
    </source>
</evidence>
<protein>
    <submittedName>
        <fullName evidence="6">TetR family transcriptional regulator</fullName>
    </submittedName>
</protein>
<dbReference type="OrthoDB" id="3173376at2"/>
<dbReference type="GO" id="GO:0000976">
    <property type="term" value="F:transcription cis-regulatory region binding"/>
    <property type="evidence" value="ECO:0007669"/>
    <property type="project" value="TreeGrafter"/>
</dbReference>
<dbReference type="EMBL" id="QFKX01000003">
    <property type="protein sequence ID" value="PWH05940.1"/>
    <property type="molecule type" value="Genomic_DNA"/>
</dbReference>
<evidence type="ECO:0000313" key="7">
    <source>
        <dbReference type="Proteomes" id="UP000245590"/>
    </source>
</evidence>
<name>A0A2U2RJA7_9MICO</name>
<reference evidence="6 7" key="1">
    <citation type="submission" date="2018-05" db="EMBL/GenBank/DDBJ databases">
        <title>Brachybacterium sp. M1HQ-2T, whole genome shotgun sequence.</title>
        <authorList>
            <person name="Tuo L."/>
        </authorList>
    </citation>
    <scope>NUCLEOTIDE SEQUENCE [LARGE SCALE GENOMIC DNA]</scope>
    <source>
        <strain evidence="6 7">M1HQ-2</strain>
    </source>
</reference>
<sequence>MTELLDDRPYHHGNLRAALLEAAEASLAEHGADGISLRDLAREIGVSHGAPRRHFPDRQALLDALAISGFVRLDEQIRQAIDAVAADFPSRLHAVARAYTRFATENAALLELMYSSKHRPGAEGIVEASEAAFRMVFDLLKQGQDEGALGGEDPTETCMVLFATLQGIATMTNAGFVPGEQLEALTDTAVTQFLRGARP</sequence>
<dbReference type="GO" id="GO:0003700">
    <property type="term" value="F:DNA-binding transcription factor activity"/>
    <property type="evidence" value="ECO:0007669"/>
    <property type="project" value="TreeGrafter"/>
</dbReference>
<dbReference type="AlphaFoldDB" id="A0A2U2RJA7"/>
<gene>
    <name evidence="6" type="ORF">DEO23_08875</name>
</gene>
<keyword evidence="3" id="KW-0804">Transcription</keyword>